<evidence type="ECO:0000313" key="3">
    <source>
        <dbReference type="EMBL" id="KFD52771.1"/>
    </source>
</evidence>
<feature type="signal peptide" evidence="2">
    <location>
        <begin position="1"/>
        <end position="18"/>
    </location>
</feature>
<protein>
    <recommendedName>
        <fullName evidence="5">Trichohyalin-like</fullName>
    </recommendedName>
</protein>
<evidence type="ECO:0000256" key="2">
    <source>
        <dbReference type="SAM" id="SignalP"/>
    </source>
</evidence>
<feature type="chain" id="PRO_5001795090" description="Trichohyalin-like" evidence="2">
    <location>
        <begin position="19"/>
        <end position="898"/>
    </location>
</feature>
<proteinExistence type="predicted"/>
<organism evidence="3 4">
    <name type="scientific">Trichuris suis</name>
    <name type="common">pig whipworm</name>
    <dbReference type="NCBI Taxonomy" id="68888"/>
    <lineage>
        <taxon>Eukaryota</taxon>
        <taxon>Metazoa</taxon>
        <taxon>Ecdysozoa</taxon>
        <taxon>Nematoda</taxon>
        <taxon>Enoplea</taxon>
        <taxon>Dorylaimia</taxon>
        <taxon>Trichinellida</taxon>
        <taxon>Trichuridae</taxon>
        <taxon>Trichuris</taxon>
    </lineage>
</organism>
<evidence type="ECO:0008006" key="5">
    <source>
        <dbReference type="Google" id="ProtNLM"/>
    </source>
</evidence>
<keyword evidence="4" id="KW-1185">Reference proteome</keyword>
<evidence type="ECO:0000313" key="4">
    <source>
        <dbReference type="Proteomes" id="UP000030764"/>
    </source>
</evidence>
<accession>A0A085M6C5</accession>
<name>A0A085M6C5_9BILA</name>
<keyword evidence="1" id="KW-0175">Coiled coil</keyword>
<keyword evidence="2" id="KW-0732">Signal</keyword>
<feature type="coiled-coil region" evidence="1">
    <location>
        <begin position="849"/>
        <end position="876"/>
    </location>
</feature>
<gene>
    <name evidence="3" type="ORF">M513_06427</name>
</gene>
<dbReference type="Proteomes" id="UP000030764">
    <property type="component" value="Unassembled WGS sequence"/>
</dbReference>
<reference evidence="3 4" key="1">
    <citation type="journal article" date="2014" name="Nat. Genet.">
        <title>Genome and transcriptome of the porcine whipworm Trichuris suis.</title>
        <authorList>
            <person name="Jex A.R."/>
            <person name="Nejsum P."/>
            <person name="Schwarz E.M."/>
            <person name="Hu L."/>
            <person name="Young N.D."/>
            <person name="Hall R.S."/>
            <person name="Korhonen P.K."/>
            <person name="Liao S."/>
            <person name="Thamsborg S."/>
            <person name="Xia J."/>
            <person name="Xu P."/>
            <person name="Wang S."/>
            <person name="Scheerlinck J.P."/>
            <person name="Hofmann A."/>
            <person name="Sternberg P.W."/>
            <person name="Wang J."/>
            <person name="Gasser R.B."/>
        </authorList>
    </citation>
    <scope>NUCLEOTIDE SEQUENCE [LARGE SCALE GENOMIC DNA]</scope>
    <source>
        <strain evidence="3">DCEP-RM93M</strain>
    </source>
</reference>
<sequence>MKAIAILWLACLAGIATGQTREELLEQIENLLKPSEADERTREELQERLHHVDDQYLVYQLEELDLKKDRWSEFQSTKENMSLEEAEYTWSSLPFSIPTLRARVDLLARIERFLKPSEAYRRTQEEFEERVRNAEKACEQKTCQDLWENPGKNAPHNKMNMLISLHNDCIEEYKREQRSFDILEQLDMKQQYWAPFQLVKERMTYSEAKALWSEVKTALPLLLPREELLEKIERMLRPTPSDKLTRLDLEPRVEAEENQRLSDLLTELDTKQHYWSLVPKVVEEMTYEETEALWLQIKAALPQLLEVQELAEKIERVVIPSEVDQQVREEQQERLNNVEKPCDEQICQDLLDKWIGVVKHNRTAFAALVTLHVDCLDECRREEEYPSEQLAELGLKYDYWRTYLSNKVGTTYMTALQLWHGMITVLPLQQARDDILEEIERFLKPSKADKRRRKELQERINTAENVCKQGICKDLREKVEKGVEYNIVTRLMVLHYECMEECTRNTEESSDLLRELDMKLSYWSFFKSAKEGMTLEEAETLMSEIKGEMQILMEEHQQLDRIERILKPSVMDQDLIRELGKRIKKTEETCSAEDCKALLEEPAEGETRTQTYDECMNTCREKERYSYDKFEELEKKRVYWRNFSEVRKGKTVEDALTYWSEIREQFKVTEKEQLQLEKIERILKPSTADRDLYKQLSNRIAETAKDCIEIWKNMVKENIRTIEQYNKLMNAYHRCMNETKMKEQKSFALRDEIRSKRGSWMQFTYVRTQSAEHMQTYWTDARVNYKLLEEATLRLTKEETKLKEELNTRIREQYKSCATGECADLLKAVLKAKMVKQQDAAAARFTKCMTECETAVEEERGKLEELQIKNQRCKSMKRMREQESITAALWRYEKDQLW</sequence>
<dbReference type="AlphaFoldDB" id="A0A085M6C5"/>
<evidence type="ECO:0000256" key="1">
    <source>
        <dbReference type="SAM" id="Coils"/>
    </source>
</evidence>
<feature type="coiled-coil region" evidence="1">
    <location>
        <begin position="117"/>
        <end position="144"/>
    </location>
</feature>
<dbReference type="EMBL" id="KL363224">
    <property type="protein sequence ID" value="KFD52771.1"/>
    <property type="molecule type" value="Genomic_DNA"/>
</dbReference>